<dbReference type="Pfam" id="PF07722">
    <property type="entry name" value="Peptidase_C26"/>
    <property type="match status" value="2"/>
</dbReference>
<gene>
    <name evidence="2" type="ORF">CSUI_001864</name>
</gene>
<dbReference type="GO" id="GO:0016811">
    <property type="term" value="F:hydrolase activity, acting on carbon-nitrogen (but not peptide) bonds, in linear amides"/>
    <property type="evidence" value="ECO:0007669"/>
    <property type="project" value="InterPro"/>
</dbReference>
<evidence type="ECO:0000313" key="2">
    <source>
        <dbReference type="EMBL" id="PHJ24280.1"/>
    </source>
</evidence>
<accession>A0A2C6KVZ3</accession>
<keyword evidence="2" id="KW-0808">Transferase</keyword>
<name>A0A2C6KVZ3_9APIC</name>
<dbReference type="Proteomes" id="UP000221165">
    <property type="component" value="Unassembled WGS sequence"/>
</dbReference>
<dbReference type="SUPFAM" id="SSF52317">
    <property type="entry name" value="Class I glutamine amidotransferase-like"/>
    <property type="match status" value="1"/>
</dbReference>
<feature type="region of interest" description="Disordered" evidence="1">
    <location>
        <begin position="338"/>
        <end position="382"/>
    </location>
</feature>
<dbReference type="Gene3D" id="3.40.50.880">
    <property type="match status" value="2"/>
</dbReference>
<evidence type="ECO:0000256" key="1">
    <source>
        <dbReference type="SAM" id="MobiDB-lite"/>
    </source>
</evidence>
<evidence type="ECO:0000313" key="3">
    <source>
        <dbReference type="Proteomes" id="UP000221165"/>
    </source>
</evidence>
<dbReference type="OrthoDB" id="1724632at2759"/>
<dbReference type="EMBL" id="MIGC01000751">
    <property type="protein sequence ID" value="PHJ24280.1"/>
    <property type="molecule type" value="Genomic_DNA"/>
</dbReference>
<dbReference type="GO" id="GO:0016740">
    <property type="term" value="F:transferase activity"/>
    <property type="evidence" value="ECO:0007669"/>
    <property type="project" value="UniProtKB-KW"/>
</dbReference>
<dbReference type="PANTHER" id="PTHR43235:SF1">
    <property type="entry name" value="GLUTAMINE AMIDOTRANSFERASE PB2B2.05-RELATED"/>
    <property type="match status" value="1"/>
</dbReference>
<proteinExistence type="predicted"/>
<organism evidence="2 3">
    <name type="scientific">Cystoisospora suis</name>
    <dbReference type="NCBI Taxonomy" id="483139"/>
    <lineage>
        <taxon>Eukaryota</taxon>
        <taxon>Sar</taxon>
        <taxon>Alveolata</taxon>
        <taxon>Apicomplexa</taxon>
        <taxon>Conoidasida</taxon>
        <taxon>Coccidia</taxon>
        <taxon>Eucoccidiorida</taxon>
        <taxon>Eimeriorina</taxon>
        <taxon>Sarcocystidae</taxon>
        <taxon>Cystoisospora</taxon>
    </lineage>
</organism>
<dbReference type="GO" id="GO:0005829">
    <property type="term" value="C:cytosol"/>
    <property type="evidence" value="ECO:0007669"/>
    <property type="project" value="TreeGrafter"/>
</dbReference>
<keyword evidence="3" id="KW-1185">Reference proteome</keyword>
<keyword evidence="2" id="KW-0315">Glutamine amidotransferase</keyword>
<dbReference type="VEuPathDB" id="ToxoDB:CSUI_001864"/>
<dbReference type="AlphaFoldDB" id="A0A2C6KVZ3"/>
<dbReference type="InterPro" id="IPR044668">
    <property type="entry name" value="PuuD-like"/>
</dbReference>
<sequence>MSFSPAVHPSAEVCSVANTIPRTAVLSVPSTGSKYSVAIFEGGLSDETASTSSGSLVKTVTPSVPDAESERDFSLFAMSRCSSDVGLPSQGGGCSPEAGVSPRTVSLSGGDSLGLPRSLVQNDFVRVLVVSRRWLRKGRLTDYVSELHLEMLQMHHAVPVMVPRTPWTLAMLDGFMPMHGLLLVEGEDIGQRLNPYKGTAPVDKVEKLEVQAMHPGEVSSDDERDLIELELLRRCHRDGVPILAICRGSQLLNVFRGGSLFYDIGLQVGKGVQHINYSNYDQHRHGLWVKAPSFLADCFYEEHHKAQSSGTLVPSSEVQAQAVLSSVADEVVTSLYPGRGKTRRAGKSGQEKHLGDLNSSGHPGSGDRGFQPQKDGPASLGDGKADKGDLFFSIQVNSYHHQGVRELGRGLVPIAYSEDGLVEAFCEGGMADCRLEGGDLHPQVPVHPQGDFSPHFVVGLQFHPERMAEDYAGCRRIFKAFVTACRKYKAGLGIQAARPSDSAVTH</sequence>
<comment type="caution">
    <text evidence="2">The sequence shown here is derived from an EMBL/GenBank/DDBJ whole genome shotgun (WGS) entry which is preliminary data.</text>
</comment>
<dbReference type="InterPro" id="IPR011697">
    <property type="entry name" value="Peptidase_C26"/>
</dbReference>
<protein>
    <submittedName>
        <fullName evidence="2">Glutamine amidotransferase-related</fullName>
    </submittedName>
</protein>
<dbReference type="PANTHER" id="PTHR43235">
    <property type="entry name" value="GLUTAMINE AMIDOTRANSFERASE PB2B2.05-RELATED"/>
    <property type="match status" value="1"/>
</dbReference>
<reference evidence="2 3" key="1">
    <citation type="journal article" date="2017" name="Int. J. Parasitol.">
        <title>The genome of the protozoan parasite Cystoisospora suis and a reverse vaccinology approach to identify vaccine candidates.</title>
        <authorList>
            <person name="Palmieri N."/>
            <person name="Shrestha A."/>
            <person name="Ruttkowski B."/>
            <person name="Beck T."/>
            <person name="Vogl C."/>
            <person name="Tomley F."/>
            <person name="Blake D.P."/>
            <person name="Joachim A."/>
        </authorList>
    </citation>
    <scope>NUCLEOTIDE SEQUENCE [LARGE SCALE GENOMIC DNA]</scope>
    <source>
        <strain evidence="2 3">Wien I</strain>
    </source>
</reference>
<dbReference type="RefSeq" id="XP_067925953.1">
    <property type="nucleotide sequence ID" value="XM_068062067.1"/>
</dbReference>
<dbReference type="GeneID" id="94425278"/>
<dbReference type="InterPro" id="IPR029062">
    <property type="entry name" value="Class_I_gatase-like"/>
</dbReference>